<gene>
    <name evidence="3" type="ORF">VHUM_03503</name>
</gene>
<dbReference type="InterPro" id="IPR003323">
    <property type="entry name" value="OTU_dom"/>
</dbReference>
<comment type="caution">
    <text evidence="3">The sequence shown here is derived from an EMBL/GenBank/DDBJ whole genome shotgun (WGS) entry which is preliminary data.</text>
</comment>
<dbReference type="GO" id="GO:0016579">
    <property type="term" value="P:protein deubiquitination"/>
    <property type="evidence" value="ECO:0007669"/>
    <property type="project" value="TreeGrafter"/>
</dbReference>
<feature type="domain" description="OTU" evidence="2">
    <location>
        <begin position="170"/>
        <end position="336"/>
    </location>
</feature>
<feature type="compositionally biased region" description="Gly residues" evidence="1">
    <location>
        <begin position="100"/>
        <end position="117"/>
    </location>
</feature>
<dbReference type="Proteomes" id="UP000473826">
    <property type="component" value="Unassembled WGS sequence"/>
</dbReference>
<sequence length="337" mass="35308">MPGAKRRALKKLLNGNKAPATPDTTTSDPSSAASAESIDAAAAAPAAAPRASVDSARSVLSALSGRSRRASHSGSSASPPASATDSPPKPASPVLNHGLWGAGARNGGGGAGGGGGRKSSKQRFAERQARKKQSILDAAPPTDPAWNAQLERERQDEIAVIGKACGTLGAEIFEIQPDGHCMYTAVADQLGLLGILPAHQANNPYHVRRVAAAYLRQHQDDFLPFLPSVDGEDMPGATDDGLMTPEMYGEYCHRVESTAEWGGEPEIQALSRSFNIPIHVIQRGPPTVVSHGGENDTFGGATTPEESATAGARVVRISYHRRMYGLGEHYNSLRPAI</sequence>
<protein>
    <recommendedName>
        <fullName evidence="2">OTU domain-containing protein</fullName>
    </recommendedName>
</protein>
<dbReference type="FunFam" id="3.90.70.80:FF:000025">
    <property type="entry name" value="Unplaced genomic scaffold supercont1.1, whole genome shotgun sequence"/>
    <property type="match status" value="1"/>
</dbReference>
<dbReference type="OrthoDB" id="415023at2759"/>
<organism evidence="3 4">
    <name type="scientific">Vanrija humicola</name>
    <name type="common">Yeast</name>
    <name type="synonym">Cryptococcus humicola</name>
    <dbReference type="NCBI Taxonomy" id="5417"/>
    <lineage>
        <taxon>Eukaryota</taxon>
        <taxon>Fungi</taxon>
        <taxon>Dikarya</taxon>
        <taxon>Basidiomycota</taxon>
        <taxon>Agaricomycotina</taxon>
        <taxon>Tremellomycetes</taxon>
        <taxon>Trichosporonales</taxon>
        <taxon>Trichosporonaceae</taxon>
        <taxon>Vanrija</taxon>
    </lineage>
</organism>
<dbReference type="PROSITE" id="PS50802">
    <property type="entry name" value="OTU"/>
    <property type="match status" value="1"/>
</dbReference>
<proteinExistence type="predicted"/>
<reference evidence="3 4" key="1">
    <citation type="journal article" date="2019" name="PLoS Genet.">
        <title>Convergent evolution of linked mating-type loci in basidiomycete fungi.</title>
        <authorList>
            <person name="Sun S."/>
            <person name="Coelho M.A."/>
            <person name="Heitman J."/>
            <person name="Nowrousian M."/>
        </authorList>
    </citation>
    <scope>NUCLEOTIDE SEQUENCE [LARGE SCALE GENOMIC DNA]</scope>
    <source>
        <strain evidence="3 4">CBS 4282</strain>
    </source>
</reference>
<evidence type="ECO:0000259" key="2">
    <source>
        <dbReference type="PROSITE" id="PS50802"/>
    </source>
</evidence>
<evidence type="ECO:0000313" key="3">
    <source>
        <dbReference type="EMBL" id="TXT06030.1"/>
    </source>
</evidence>
<dbReference type="SUPFAM" id="SSF54001">
    <property type="entry name" value="Cysteine proteinases"/>
    <property type="match status" value="1"/>
</dbReference>
<accession>A0A7D8ZHZ4</accession>
<dbReference type="AlphaFoldDB" id="A0A7D8ZHZ4"/>
<feature type="compositionally biased region" description="Low complexity" evidence="1">
    <location>
        <begin position="72"/>
        <end position="86"/>
    </location>
</feature>
<dbReference type="Gene3D" id="3.90.70.80">
    <property type="match status" value="1"/>
</dbReference>
<dbReference type="Pfam" id="PF02338">
    <property type="entry name" value="OTU"/>
    <property type="match status" value="1"/>
</dbReference>
<dbReference type="EMBL" id="QKWK01000010">
    <property type="protein sequence ID" value="TXT06030.1"/>
    <property type="molecule type" value="Genomic_DNA"/>
</dbReference>
<dbReference type="InterPro" id="IPR050704">
    <property type="entry name" value="Peptidase_C85-like"/>
</dbReference>
<feature type="region of interest" description="Disordered" evidence="1">
    <location>
        <begin position="1"/>
        <end position="144"/>
    </location>
</feature>
<evidence type="ECO:0000256" key="1">
    <source>
        <dbReference type="SAM" id="MobiDB-lite"/>
    </source>
</evidence>
<evidence type="ECO:0000313" key="4">
    <source>
        <dbReference type="Proteomes" id="UP000473826"/>
    </source>
</evidence>
<dbReference type="CDD" id="cd22748">
    <property type="entry name" value="OTU_OTUD6-like"/>
    <property type="match status" value="1"/>
</dbReference>
<dbReference type="GO" id="GO:0004843">
    <property type="term" value="F:cysteine-type deubiquitinase activity"/>
    <property type="evidence" value="ECO:0007669"/>
    <property type="project" value="TreeGrafter"/>
</dbReference>
<feature type="compositionally biased region" description="Low complexity" evidence="1">
    <location>
        <begin position="18"/>
        <end position="65"/>
    </location>
</feature>
<dbReference type="InterPro" id="IPR038765">
    <property type="entry name" value="Papain-like_cys_pep_sf"/>
</dbReference>
<dbReference type="PANTHER" id="PTHR12419">
    <property type="entry name" value="OTU DOMAIN CONTAINING PROTEIN"/>
    <property type="match status" value="1"/>
</dbReference>
<name>A0A7D8ZHZ4_VANHU</name>
<keyword evidence="4" id="KW-1185">Reference proteome</keyword>
<feature type="compositionally biased region" description="Basic residues" evidence="1">
    <location>
        <begin position="1"/>
        <end position="10"/>
    </location>
</feature>
<dbReference type="PANTHER" id="PTHR12419:SF10">
    <property type="entry name" value="DEUBIQUITINASE OTUD6B"/>
    <property type="match status" value="1"/>
</dbReference>